<dbReference type="InterPro" id="IPR036388">
    <property type="entry name" value="WH-like_DNA-bd_sf"/>
</dbReference>
<dbReference type="SUPFAM" id="SSF46955">
    <property type="entry name" value="Putative DNA-binding domain"/>
    <property type="match status" value="1"/>
</dbReference>
<organism evidence="1 2">
    <name type="scientific">Autumnicola lenta</name>
    <dbReference type="NCBI Taxonomy" id="3075593"/>
    <lineage>
        <taxon>Bacteria</taxon>
        <taxon>Pseudomonadati</taxon>
        <taxon>Bacteroidota</taxon>
        <taxon>Flavobacteriia</taxon>
        <taxon>Flavobacteriales</taxon>
        <taxon>Flavobacteriaceae</taxon>
        <taxon>Autumnicola</taxon>
    </lineage>
</organism>
<sequence length="111" mass="12460">MSFKPNDYNPFIDLIIDKVAAKVVERLESTIMQSLEGRLANTANGQKLLINTKELADQLSVSPSTIRKLREQGMPTVLIGDAVRFEPEAAMKFIIKNAQDENNKTRGLRED</sequence>
<reference evidence="1 2" key="1">
    <citation type="submission" date="2023-09" db="EMBL/GenBank/DDBJ databases">
        <authorList>
            <person name="Rey-Velasco X."/>
        </authorList>
    </citation>
    <scope>NUCLEOTIDE SEQUENCE [LARGE SCALE GENOMIC DNA]</scope>
    <source>
        <strain evidence="1 2">F260</strain>
    </source>
</reference>
<dbReference type="InterPro" id="IPR009061">
    <property type="entry name" value="DNA-bd_dom_put_sf"/>
</dbReference>
<gene>
    <name evidence="1" type="ORF">RM545_09580</name>
</gene>
<comment type="caution">
    <text evidence="1">The sequence shown here is derived from an EMBL/GenBank/DDBJ whole genome shotgun (WGS) entry which is preliminary data.</text>
</comment>
<evidence type="ECO:0000313" key="1">
    <source>
        <dbReference type="EMBL" id="MDT0646941.1"/>
    </source>
</evidence>
<dbReference type="EMBL" id="JAVRHO010000011">
    <property type="protein sequence ID" value="MDT0646941.1"/>
    <property type="molecule type" value="Genomic_DNA"/>
</dbReference>
<accession>A0ABU3CKR4</accession>
<proteinExistence type="predicted"/>
<dbReference type="Gene3D" id="1.10.10.10">
    <property type="entry name" value="Winged helix-like DNA-binding domain superfamily/Winged helix DNA-binding domain"/>
    <property type="match status" value="1"/>
</dbReference>
<name>A0ABU3CKR4_9FLAO</name>
<dbReference type="Proteomes" id="UP001245285">
    <property type="component" value="Unassembled WGS sequence"/>
</dbReference>
<keyword evidence="2" id="KW-1185">Reference proteome</keyword>
<protein>
    <submittedName>
        <fullName evidence="1">Helix-turn-helix domain-containing protein</fullName>
    </submittedName>
</protein>
<evidence type="ECO:0000313" key="2">
    <source>
        <dbReference type="Proteomes" id="UP001245285"/>
    </source>
</evidence>
<dbReference type="RefSeq" id="WP_311495102.1">
    <property type="nucleotide sequence ID" value="NZ_JAVRHO010000011.1"/>
</dbReference>